<name>A0A1M3SZ91_ASPLC</name>
<dbReference type="Proteomes" id="UP000184063">
    <property type="component" value="Unassembled WGS sequence"/>
</dbReference>
<accession>A0A1M3SZ91</accession>
<gene>
    <name evidence="1" type="ORF">ASPFODRAFT_54556</name>
</gene>
<protein>
    <submittedName>
        <fullName evidence="1">Uncharacterized protein</fullName>
    </submittedName>
</protein>
<proteinExistence type="predicted"/>
<evidence type="ECO:0000313" key="1">
    <source>
        <dbReference type="EMBL" id="OJZ79812.1"/>
    </source>
</evidence>
<sequence length="71" mass="8064">MAVTFWYVGQNPAYRKYLPTNHLSSFANYLRRNIYWAVLQLWITRRPSDSIGIKHAGSASEGGRVRACSGC</sequence>
<organism evidence="1 2">
    <name type="scientific">Aspergillus luchuensis (strain CBS 106.47)</name>
    <dbReference type="NCBI Taxonomy" id="1137211"/>
    <lineage>
        <taxon>Eukaryota</taxon>
        <taxon>Fungi</taxon>
        <taxon>Dikarya</taxon>
        <taxon>Ascomycota</taxon>
        <taxon>Pezizomycotina</taxon>
        <taxon>Eurotiomycetes</taxon>
        <taxon>Eurotiomycetidae</taxon>
        <taxon>Eurotiales</taxon>
        <taxon>Aspergillaceae</taxon>
        <taxon>Aspergillus</taxon>
        <taxon>Aspergillus subgen. Circumdati</taxon>
    </lineage>
</organism>
<reference evidence="2" key="1">
    <citation type="journal article" date="2017" name="Genome Biol.">
        <title>Comparative genomics reveals high biological diversity and specific adaptations in the industrially and medically important fungal genus Aspergillus.</title>
        <authorList>
            <person name="de Vries R.P."/>
            <person name="Riley R."/>
            <person name="Wiebenga A."/>
            <person name="Aguilar-Osorio G."/>
            <person name="Amillis S."/>
            <person name="Uchima C.A."/>
            <person name="Anderluh G."/>
            <person name="Asadollahi M."/>
            <person name="Askin M."/>
            <person name="Barry K."/>
            <person name="Battaglia E."/>
            <person name="Bayram O."/>
            <person name="Benocci T."/>
            <person name="Braus-Stromeyer S.A."/>
            <person name="Caldana C."/>
            <person name="Canovas D."/>
            <person name="Cerqueira G.C."/>
            <person name="Chen F."/>
            <person name="Chen W."/>
            <person name="Choi C."/>
            <person name="Clum A."/>
            <person name="Dos Santos R.A."/>
            <person name="Damasio A.R."/>
            <person name="Diallinas G."/>
            <person name="Emri T."/>
            <person name="Fekete E."/>
            <person name="Flipphi M."/>
            <person name="Freyberg S."/>
            <person name="Gallo A."/>
            <person name="Gournas C."/>
            <person name="Habgood R."/>
            <person name="Hainaut M."/>
            <person name="Harispe M.L."/>
            <person name="Henrissat B."/>
            <person name="Hilden K.S."/>
            <person name="Hope R."/>
            <person name="Hossain A."/>
            <person name="Karabika E."/>
            <person name="Karaffa L."/>
            <person name="Karanyi Z."/>
            <person name="Krasevec N."/>
            <person name="Kuo A."/>
            <person name="Kusch H."/>
            <person name="LaButti K."/>
            <person name="Lagendijk E.L."/>
            <person name="Lapidus A."/>
            <person name="Levasseur A."/>
            <person name="Lindquist E."/>
            <person name="Lipzen A."/>
            <person name="Logrieco A.F."/>
            <person name="MacCabe A."/>
            <person name="Maekelae M.R."/>
            <person name="Malavazi I."/>
            <person name="Melin P."/>
            <person name="Meyer V."/>
            <person name="Mielnichuk N."/>
            <person name="Miskei M."/>
            <person name="Molnar A.P."/>
            <person name="Mule G."/>
            <person name="Ngan C.Y."/>
            <person name="Orejas M."/>
            <person name="Orosz E."/>
            <person name="Ouedraogo J.P."/>
            <person name="Overkamp K.M."/>
            <person name="Park H.-S."/>
            <person name="Perrone G."/>
            <person name="Piumi F."/>
            <person name="Punt P.J."/>
            <person name="Ram A.F."/>
            <person name="Ramon A."/>
            <person name="Rauscher S."/>
            <person name="Record E."/>
            <person name="Riano-Pachon D.M."/>
            <person name="Robert V."/>
            <person name="Roehrig J."/>
            <person name="Ruller R."/>
            <person name="Salamov A."/>
            <person name="Salih N.S."/>
            <person name="Samson R.A."/>
            <person name="Sandor E."/>
            <person name="Sanguinetti M."/>
            <person name="Schuetze T."/>
            <person name="Sepcic K."/>
            <person name="Shelest E."/>
            <person name="Sherlock G."/>
            <person name="Sophianopoulou V."/>
            <person name="Squina F.M."/>
            <person name="Sun H."/>
            <person name="Susca A."/>
            <person name="Todd R.B."/>
            <person name="Tsang A."/>
            <person name="Unkles S.E."/>
            <person name="van de Wiele N."/>
            <person name="van Rossen-Uffink D."/>
            <person name="Oliveira J.V."/>
            <person name="Vesth T.C."/>
            <person name="Visser J."/>
            <person name="Yu J.-H."/>
            <person name="Zhou M."/>
            <person name="Andersen M.R."/>
            <person name="Archer D.B."/>
            <person name="Baker S.E."/>
            <person name="Benoit I."/>
            <person name="Brakhage A.A."/>
            <person name="Braus G.H."/>
            <person name="Fischer R."/>
            <person name="Frisvad J.C."/>
            <person name="Goldman G.H."/>
            <person name="Houbraken J."/>
            <person name="Oakley B."/>
            <person name="Pocsi I."/>
            <person name="Scazzocchio C."/>
            <person name="Seiboth B."/>
            <person name="vanKuyk P.A."/>
            <person name="Wortman J."/>
            <person name="Dyer P.S."/>
            <person name="Grigoriev I.V."/>
        </authorList>
    </citation>
    <scope>NUCLEOTIDE SEQUENCE [LARGE SCALE GENOMIC DNA]</scope>
    <source>
        <strain evidence="2">CBS 106.47</strain>
    </source>
</reference>
<dbReference type="EMBL" id="KV878271">
    <property type="protein sequence ID" value="OJZ79812.1"/>
    <property type="molecule type" value="Genomic_DNA"/>
</dbReference>
<dbReference type="VEuPathDB" id="FungiDB:ASPFODRAFT_54556"/>
<evidence type="ECO:0000313" key="2">
    <source>
        <dbReference type="Proteomes" id="UP000184063"/>
    </source>
</evidence>
<dbReference type="AlphaFoldDB" id="A0A1M3SZ91"/>